<comment type="caution">
    <text evidence="2">The sequence shown here is derived from an EMBL/GenBank/DDBJ whole genome shotgun (WGS) entry which is preliminary data.</text>
</comment>
<feature type="transmembrane region" description="Helical" evidence="1">
    <location>
        <begin position="56"/>
        <end position="82"/>
    </location>
</feature>
<sequence>MVQQHPVPPPIRTWDVVLGAVLYSIGACLGAVALYFSLFFGFVTDNCNPSTCRDEFVWYGMLVSWVGIGVALLVVPVVMLILALRRRLVWYLGVLSIVIVVAAFFGGYQVAIQAV</sequence>
<evidence type="ECO:0000313" key="2">
    <source>
        <dbReference type="EMBL" id="TLF78702.1"/>
    </source>
</evidence>
<gene>
    <name evidence="2" type="ORF">FEK34_13030</name>
</gene>
<dbReference type="EMBL" id="VBUT01000004">
    <property type="protein sequence ID" value="TLF78702.1"/>
    <property type="molecule type" value="Genomic_DNA"/>
</dbReference>
<keyword evidence="1" id="KW-1133">Transmembrane helix</keyword>
<reference evidence="2 3" key="1">
    <citation type="submission" date="2019-05" db="EMBL/GenBank/DDBJ databases">
        <title>Genomes sequences of two Nocardia cyriacigeorgica environmental isolates, type strains Nocardia asteroides ATCC 19247 and Nocardia cyriacigeorgica DSM 44484.</title>
        <authorList>
            <person name="Vautrin F."/>
            <person name="Bergeron E."/>
            <person name="Dubost A."/>
            <person name="Abrouk D."/>
            <person name="Rodriguez Nava V."/>
            <person name="Pujic P."/>
        </authorList>
    </citation>
    <scope>NUCLEOTIDE SEQUENCE [LARGE SCALE GENOMIC DNA]</scope>
    <source>
        <strain evidence="2 3">EML 446</strain>
    </source>
</reference>
<feature type="transmembrane region" description="Helical" evidence="1">
    <location>
        <begin position="88"/>
        <end position="111"/>
    </location>
</feature>
<feature type="transmembrane region" description="Helical" evidence="1">
    <location>
        <begin position="20"/>
        <end position="44"/>
    </location>
</feature>
<keyword evidence="1" id="KW-0812">Transmembrane</keyword>
<organism evidence="2 3">
    <name type="scientific">Nocardia cyriacigeorgica</name>
    <dbReference type="NCBI Taxonomy" id="135487"/>
    <lineage>
        <taxon>Bacteria</taxon>
        <taxon>Bacillati</taxon>
        <taxon>Actinomycetota</taxon>
        <taxon>Actinomycetes</taxon>
        <taxon>Mycobacteriales</taxon>
        <taxon>Nocardiaceae</taxon>
        <taxon>Nocardia</taxon>
    </lineage>
</organism>
<dbReference type="AlphaFoldDB" id="A0A5R8NSN0"/>
<name>A0A5R8NSN0_9NOCA</name>
<accession>A0A5R8NSN0</accession>
<dbReference type="RefSeq" id="WP_138448051.1">
    <property type="nucleotide sequence ID" value="NZ_VBUT01000004.1"/>
</dbReference>
<dbReference type="Proteomes" id="UP000306378">
    <property type="component" value="Unassembled WGS sequence"/>
</dbReference>
<evidence type="ECO:0000256" key="1">
    <source>
        <dbReference type="SAM" id="Phobius"/>
    </source>
</evidence>
<proteinExistence type="predicted"/>
<keyword evidence="1" id="KW-0472">Membrane</keyword>
<protein>
    <submittedName>
        <fullName evidence="2">Uncharacterized protein</fullName>
    </submittedName>
</protein>
<evidence type="ECO:0000313" key="3">
    <source>
        <dbReference type="Proteomes" id="UP000306378"/>
    </source>
</evidence>